<protein>
    <submittedName>
        <fullName evidence="1">Uncharacterized protein</fullName>
    </submittedName>
</protein>
<reference evidence="1 2" key="1">
    <citation type="submission" date="2019-01" db="EMBL/GenBank/DDBJ databases">
        <title>Draft genome sequence of Psathyrella aberdarensis IHI B618.</title>
        <authorList>
            <person name="Buettner E."/>
            <person name="Kellner H."/>
        </authorList>
    </citation>
    <scope>NUCLEOTIDE SEQUENCE [LARGE SCALE GENOMIC DNA]</scope>
    <source>
        <strain evidence="1 2">IHI B618</strain>
    </source>
</reference>
<dbReference type="OrthoDB" id="2900694at2759"/>
<proteinExistence type="predicted"/>
<evidence type="ECO:0000313" key="1">
    <source>
        <dbReference type="EMBL" id="RXW18997.1"/>
    </source>
</evidence>
<dbReference type="Gene3D" id="3.80.10.10">
    <property type="entry name" value="Ribonuclease Inhibitor"/>
    <property type="match status" value="1"/>
</dbReference>
<dbReference type="AlphaFoldDB" id="A0A4Q2DGM4"/>
<accession>A0A4Q2DGM4</accession>
<sequence length="411" mass="46569">MTQTNYLCKVIRTLKGIKTVHWKMVTPLKIEKKMLKAIQKLPQLENLHLHFGHGITRLAIAPRFNLSLKTISLVEPQGRCTKIAEVRLVSDDIHSFLASCPFVETLNIASVLHYPVKFSDVVKDLPHQHNFHPSLTSLRLRNVILSPSPTDVKYLANLQSLDIRQCDENIWTAFRLSGIRLKTLEISQVTLQLVEYLLHYRGLEEFYFIAQHDLSKANPEAKYRLFQSVLPHHQDCLRAFHIQLHCGWLHIPENVHLANTWCLDDTQICCLRGLPHLKTLGVSFFGDHPPAPGKGILVTLEEALNAILSFTNQLETVYLNAVAVVQPGIRGRVVNLPEIVRMLRNEIASLESSSSHSSSARKELDLIIQAGLSPAWGTRLVQYNMKTNLWGDAVNAPGESRLIEFMPLLKH</sequence>
<gene>
    <name evidence="1" type="ORF">EST38_g6859</name>
</gene>
<dbReference type="Proteomes" id="UP000290288">
    <property type="component" value="Unassembled WGS sequence"/>
</dbReference>
<name>A0A4Q2DGM4_9AGAR</name>
<dbReference type="InterPro" id="IPR032675">
    <property type="entry name" value="LRR_dom_sf"/>
</dbReference>
<organism evidence="1 2">
    <name type="scientific">Candolleomyces aberdarensis</name>
    <dbReference type="NCBI Taxonomy" id="2316362"/>
    <lineage>
        <taxon>Eukaryota</taxon>
        <taxon>Fungi</taxon>
        <taxon>Dikarya</taxon>
        <taxon>Basidiomycota</taxon>
        <taxon>Agaricomycotina</taxon>
        <taxon>Agaricomycetes</taxon>
        <taxon>Agaricomycetidae</taxon>
        <taxon>Agaricales</taxon>
        <taxon>Agaricineae</taxon>
        <taxon>Psathyrellaceae</taxon>
        <taxon>Candolleomyces</taxon>
    </lineage>
</organism>
<evidence type="ECO:0000313" key="2">
    <source>
        <dbReference type="Proteomes" id="UP000290288"/>
    </source>
</evidence>
<comment type="caution">
    <text evidence="1">The sequence shown here is derived from an EMBL/GenBank/DDBJ whole genome shotgun (WGS) entry which is preliminary data.</text>
</comment>
<dbReference type="SUPFAM" id="SSF52047">
    <property type="entry name" value="RNI-like"/>
    <property type="match status" value="1"/>
</dbReference>
<dbReference type="EMBL" id="SDEE01000228">
    <property type="protein sequence ID" value="RXW18997.1"/>
    <property type="molecule type" value="Genomic_DNA"/>
</dbReference>
<keyword evidence="2" id="KW-1185">Reference proteome</keyword>